<comment type="pathway">
    <text evidence="2">Protein modification; protein glycosylation.</text>
</comment>
<keyword evidence="10" id="KW-1133">Transmembrane helix</keyword>
<comment type="caution">
    <text evidence="15">The sequence shown here is derived from an EMBL/GenBank/DDBJ whole genome shotgun (WGS) entry which is preliminary data.</text>
</comment>
<evidence type="ECO:0000256" key="7">
    <source>
        <dbReference type="ARBA" id="ARBA00022692"/>
    </source>
</evidence>
<dbReference type="SUPFAM" id="SSF82109">
    <property type="entry name" value="MIR domain"/>
    <property type="match status" value="1"/>
</dbReference>
<evidence type="ECO:0000313" key="15">
    <source>
        <dbReference type="EMBL" id="CAG8575565.1"/>
    </source>
</evidence>
<name>A0A9N9G086_9GLOM</name>
<dbReference type="InterPro" id="IPR003342">
    <property type="entry name" value="ArnT-like_N"/>
</dbReference>
<protein>
    <recommendedName>
        <fullName evidence="4">dolichyl-phosphate-mannose--protein mannosyltransferase</fullName>
        <ecNumber evidence="4">2.4.1.109</ecNumber>
    </recommendedName>
</protein>
<keyword evidence="5" id="KW-0328">Glycosyltransferase</keyword>
<dbReference type="PROSITE" id="PS50919">
    <property type="entry name" value="MIR"/>
    <property type="match status" value="1"/>
</dbReference>
<sequence>MDVHPPLAKLLITFAGVLGGFDGNFEFKEIGDGAGDGFMSSEFQQTLGGHLMADMPLGFNMHAEQQITLYPHKDDNNLWLVQNQTDPEVPFNETDPIWIHHNSVIRLNHVITKKRMHSHDVRPPVTEAEYQNEVSAYGYDGFPGDANDFWRVEITDYDKSDSESREHCEKAKWISTWDFECHMHYDNYDDYLTNENTVNFVEEPSITDLSEDSSTGVAETGEGVDYYEDHYEDHEAVYVDDE</sequence>
<evidence type="ECO:0000256" key="2">
    <source>
        <dbReference type="ARBA" id="ARBA00004922"/>
    </source>
</evidence>
<dbReference type="Gene3D" id="2.80.10.50">
    <property type="match status" value="1"/>
</dbReference>
<keyword evidence="16" id="KW-1185">Reference proteome</keyword>
<keyword evidence="11" id="KW-0472">Membrane</keyword>
<dbReference type="InterPro" id="IPR027005">
    <property type="entry name" value="PMT-like"/>
</dbReference>
<comment type="catalytic activity">
    <reaction evidence="13">
        <text>a di-trans,poly-cis-dolichyl beta-D-mannosyl phosphate + L-seryl-[protein] = 3-O-(alpha-D-mannosyl)-L-seryl-[protein] + a di-trans,poly-cis-dolichyl phosphate + H(+)</text>
        <dbReference type="Rhea" id="RHEA:17377"/>
        <dbReference type="Rhea" id="RHEA-COMP:9863"/>
        <dbReference type="Rhea" id="RHEA-COMP:13546"/>
        <dbReference type="Rhea" id="RHEA-COMP:19498"/>
        <dbReference type="Rhea" id="RHEA-COMP:19501"/>
        <dbReference type="ChEBI" id="CHEBI:15378"/>
        <dbReference type="ChEBI" id="CHEBI:29999"/>
        <dbReference type="ChEBI" id="CHEBI:57683"/>
        <dbReference type="ChEBI" id="CHEBI:58211"/>
        <dbReference type="ChEBI" id="CHEBI:137321"/>
        <dbReference type="EC" id="2.4.1.109"/>
    </reaction>
</comment>
<dbReference type="GO" id="GO:0004169">
    <property type="term" value="F:dolichyl-phosphate-mannose-protein mannosyltransferase activity"/>
    <property type="evidence" value="ECO:0007669"/>
    <property type="project" value="UniProtKB-EC"/>
</dbReference>
<dbReference type="SMART" id="SM00472">
    <property type="entry name" value="MIR"/>
    <property type="match status" value="1"/>
</dbReference>
<feature type="domain" description="MIR" evidence="14">
    <location>
        <begin position="96"/>
        <end position="155"/>
    </location>
</feature>
<reference evidence="15" key="1">
    <citation type="submission" date="2021-06" db="EMBL/GenBank/DDBJ databases">
        <authorList>
            <person name="Kallberg Y."/>
            <person name="Tangrot J."/>
            <person name="Rosling A."/>
        </authorList>
    </citation>
    <scope>NUCLEOTIDE SEQUENCE</scope>
    <source>
        <strain evidence="15">IN212</strain>
    </source>
</reference>
<evidence type="ECO:0000259" key="14">
    <source>
        <dbReference type="PROSITE" id="PS50919"/>
    </source>
</evidence>
<evidence type="ECO:0000256" key="4">
    <source>
        <dbReference type="ARBA" id="ARBA00012839"/>
    </source>
</evidence>
<keyword evidence="7" id="KW-0812">Transmembrane</keyword>
<dbReference type="Proteomes" id="UP000789396">
    <property type="component" value="Unassembled WGS sequence"/>
</dbReference>
<evidence type="ECO:0000256" key="13">
    <source>
        <dbReference type="ARBA" id="ARBA00045102"/>
    </source>
</evidence>
<accession>A0A9N9G086</accession>
<evidence type="ECO:0000256" key="5">
    <source>
        <dbReference type="ARBA" id="ARBA00022676"/>
    </source>
</evidence>
<evidence type="ECO:0000256" key="12">
    <source>
        <dbReference type="ARBA" id="ARBA00045085"/>
    </source>
</evidence>
<evidence type="ECO:0000256" key="3">
    <source>
        <dbReference type="ARBA" id="ARBA00007222"/>
    </source>
</evidence>
<dbReference type="PANTHER" id="PTHR10050">
    <property type="entry name" value="DOLICHYL-PHOSPHATE-MANNOSE--PROTEIN MANNOSYLTRANSFERASE"/>
    <property type="match status" value="1"/>
</dbReference>
<keyword evidence="6" id="KW-0808">Transferase</keyword>
<dbReference type="AlphaFoldDB" id="A0A9N9G086"/>
<proteinExistence type="inferred from homology"/>
<evidence type="ECO:0000256" key="11">
    <source>
        <dbReference type="ARBA" id="ARBA00023136"/>
    </source>
</evidence>
<dbReference type="Pfam" id="PF02815">
    <property type="entry name" value="MIR"/>
    <property type="match status" value="1"/>
</dbReference>
<comment type="catalytic activity">
    <reaction evidence="12">
        <text>a di-trans,poly-cis-dolichyl beta-D-mannosyl phosphate + L-threonyl-[protein] = 3-O-(alpha-D-mannosyl)-L-threonyl-[protein] + a di-trans,poly-cis-dolichyl phosphate + H(+)</text>
        <dbReference type="Rhea" id="RHEA:53396"/>
        <dbReference type="Rhea" id="RHEA-COMP:11060"/>
        <dbReference type="Rhea" id="RHEA-COMP:13547"/>
        <dbReference type="Rhea" id="RHEA-COMP:19498"/>
        <dbReference type="Rhea" id="RHEA-COMP:19501"/>
        <dbReference type="ChEBI" id="CHEBI:15378"/>
        <dbReference type="ChEBI" id="CHEBI:30013"/>
        <dbReference type="ChEBI" id="CHEBI:57683"/>
        <dbReference type="ChEBI" id="CHEBI:58211"/>
        <dbReference type="ChEBI" id="CHEBI:137323"/>
        <dbReference type="EC" id="2.4.1.109"/>
    </reaction>
</comment>
<evidence type="ECO:0000256" key="10">
    <source>
        <dbReference type="ARBA" id="ARBA00022989"/>
    </source>
</evidence>
<dbReference type="OrthoDB" id="292747at2759"/>
<organism evidence="15 16">
    <name type="scientific">Racocetra fulgida</name>
    <dbReference type="NCBI Taxonomy" id="60492"/>
    <lineage>
        <taxon>Eukaryota</taxon>
        <taxon>Fungi</taxon>
        <taxon>Fungi incertae sedis</taxon>
        <taxon>Mucoromycota</taxon>
        <taxon>Glomeromycotina</taxon>
        <taxon>Glomeromycetes</taxon>
        <taxon>Diversisporales</taxon>
        <taxon>Gigasporaceae</taxon>
        <taxon>Racocetra</taxon>
    </lineage>
</organism>
<comment type="similarity">
    <text evidence="3">Belongs to the glycosyltransferase 39 family.</text>
</comment>
<comment type="subcellular location">
    <subcellularLocation>
        <location evidence="1">Endoplasmic reticulum membrane</location>
        <topology evidence="1">Multi-pass membrane protein</topology>
    </subcellularLocation>
</comment>
<dbReference type="GO" id="GO:0005789">
    <property type="term" value="C:endoplasmic reticulum membrane"/>
    <property type="evidence" value="ECO:0007669"/>
    <property type="project" value="UniProtKB-SubCell"/>
</dbReference>
<keyword evidence="8" id="KW-0677">Repeat</keyword>
<keyword evidence="9" id="KW-0256">Endoplasmic reticulum</keyword>
<evidence type="ECO:0000256" key="8">
    <source>
        <dbReference type="ARBA" id="ARBA00022737"/>
    </source>
</evidence>
<dbReference type="InterPro" id="IPR016093">
    <property type="entry name" value="MIR_motif"/>
</dbReference>
<dbReference type="Pfam" id="PF02366">
    <property type="entry name" value="PMT"/>
    <property type="match status" value="1"/>
</dbReference>
<dbReference type="InterPro" id="IPR036300">
    <property type="entry name" value="MIR_dom_sf"/>
</dbReference>
<evidence type="ECO:0000256" key="9">
    <source>
        <dbReference type="ARBA" id="ARBA00022824"/>
    </source>
</evidence>
<evidence type="ECO:0000313" key="16">
    <source>
        <dbReference type="Proteomes" id="UP000789396"/>
    </source>
</evidence>
<dbReference type="EMBL" id="CAJVPZ010006601">
    <property type="protein sequence ID" value="CAG8575565.1"/>
    <property type="molecule type" value="Genomic_DNA"/>
</dbReference>
<evidence type="ECO:0000256" key="6">
    <source>
        <dbReference type="ARBA" id="ARBA00022679"/>
    </source>
</evidence>
<evidence type="ECO:0000256" key="1">
    <source>
        <dbReference type="ARBA" id="ARBA00004477"/>
    </source>
</evidence>
<dbReference type="EC" id="2.4.1.109" evidence="4"/>
<dbReference type="PANTHER" id="PTHR10050:SF50">
    <property type="entry name" value="DOLICHYL-PHOSPHATE-MANNOSE--PROTEIN MANNOSYLTRANSFERASE 1-RELATED"/>
    <property type="match status" value="1"/>
</dbReference>
<gene>
    <name evidence="15" type="ORF">RFULGI_LOCUS5629</name>
</gene>